<keyword evidence="3 6" id="KW-1133">Transmembrane helix</keyword>
<name>A0AAD7FE24_9AGAR</name>
<sequence length="417" mass="45560">MEDAAPVRCVTFVAKDRGFLTPFSISGTLGEFPSPSIYLSSFCFSGSDALSTVSHSASTRHLISTPLEPPRAPFLTDGASSSRSSSRASSPAASTVSLQINYVPSKFAPSSVRQRKALKASGVPTRGGGVEAFRAGERRMPRPHDENYDGVDPGVQSGRARWNRFKWTLVVANTIYTAGALAALAFILTAWFDVWEHADVVRAGNSLELIFSTVAAGMAVFTAIIGWAGIVLNNRGFLAFYTFFLWISFALLVVPGYLTYKKYTFNLEGKLNKQWSDFHANSRLRIQNALGCCGYFSPFVEATVSPRCYSRTTLPGCKAPYLAFEKKLLKRWYIIVFGAVPVNIGLIVVGLLCSNHVTYRFGKGMMPKAYRLSPDSMAVIMNSYASQLADQYGPDMAEEIMARSRSNSSLAPISEQG</sequence>
<feature type="transmembrane region" description="Helical" evidence="6">
    <location>
        <begin position="209"/>
        <end position="231"/>
    </location>
</feature>
<evidence type="ECO:0000256" key="4">
    <source>
        <dbReference type="ARBA" id="ARBA00023136"/>
    </source>
</evidence>
<feature type="compositionally biased region" description="Low complexity" evidence="5">
    <location>
        <begin position="79"/>
        <end position="90"/>
    </location>
</feature>
<dbReference type="GO" id="GO:0016020">
    <property type="term" value="C:membrane"/>
    <property type="evidence" value="ECO:0007669"/>
    <property type="project" value="UniProtKB-SubCell"/>
</dbReference>
<organism evidence="7 8">
    <name type="scientific">Roridomyces roridus</name>
    <dbReference type="NCBI Taxonomy" id="1738132"/>
    <lineage>
        <taxon>Eukaryota</taxon>
        <taxon>Fungi</taxon>
        <taxon>Dikarya</taxon>
        <taxon>Basidiomycota</taxon>
        <taxon>Agaricomycotina</taxon>
        <taxon>Agaricomycetes</taxon>
        <taxon>Agaricomycetidae</taxon>
        <taxon>Agaricales</taxon>
        <taxon>Marasmiineae</taxon>
        <taxon>Mycenaceae</taxon>
        <taxon>Roridomyces</taxon>
    </lineage>
</organism>
<comment type="subcellular location">
    <subcellularLocation>
        <location evidence="1">Membrane</location>
        <topology evidence="1">Multi-pass membrane protein</topology>
    </subcellularLocation>
</comment>
<dbReference type="Pfam" id="PF00335">
    <property type="entry name" value="Tetraspanin"/>
    <property type="match status" value="1"/>
</dbReference>
<evidence type="ECO:0000313" key="7">
    <source>
        <dbReference type="EMBL" id="KAJ7618529.1"/>
    </source>
</evidence>
<comment type="caution">
    <text evidence="7">The sequence shown here is derived from an EMBL/GenBank/DDBJ whole genome shotgun (WGS) entry which is preliminary data.</text>
</comment>
<feature type="transmembrane region" description="Helical" evidence="6">
    <location>
        <begin position="332"/>
        <end position="353"/>
    </location>
</feature>
<evidence type="ECO:0000256" key="5">
    <source>
        <dbReference type="SAM" id="MobiDB-lite"/>
    </source>
</evidence>
<feature type="transmembrane region" description="Helical" evidence="6">
    <location>
        <begin position="238"/>
        <end position="258"/>
    </location>
</feature>
<keyword evidence="2 6" id="KW-0812">Transmembrane</keyword>
<dbReference type="AlphaFoldDB" id="A0AAD7FE24"/>
<protein>
    <recommendedName>
        <fullName evidence="9">Tetraspanin Tsp2</fullName>
    </recommendedName>
</protein>
<reference evidence="7" key="1">
    <citation type="submission" date="2023-03" db="EMBL/GenBank/DDBJ databases">
        <title>Massive genome expansion in bonnet fungi (Mycena s.s.) driven by repeated elements and novel gene families across ecological guilds.</title>
        <authorList>
            <consortium name="Lawrence Berkeley National Laboratory"/>
            <person name="Harder C.B."/>
            <person name="Miyauchi S."/>
            <person name="Viragh M."/>
            <person name="Kuo A."/>
            <person name="Thoen E."/>
            <person name="Andreopoulos B."/>
            <person name="Lu D."/>
            <person name="Skrede I."/>
            <person name="Drula E."/>
            <person name="Henrissat B."/>
            <person name="Morin E."/>
            <person name="Kohler A."/>
            <person name="Barry K."/>
            <person name="LaButti K."/>
            <person name="Morin E."/>
            <person name="Salamov A."/>
            <person name="Lipzen A."/>
            <person name="Mereny Z."/>
            <person name="Hegedus B."/>
            <person name="Baldrian P."/>
            <person name="Stursova M."/>
            <person name="Weitz H."/>
            <person name="Taylor A."/>
            <person name="Grigoriev I.V."/>
            <person name="Nagy L.G."/>
            <person name="Martin F."/>
            <person name="Kauserud H."/>
        </authorList>
    </citation>
    <scope>NUCLEOTIDE SEQUENCE</scope>
    <source>
        <strain evidence="7">9284</strain>
    </source>
</reference>
<dbReference type="Proteomes" id="UP001221142">
    <property type="component" value="Unassembled WGS sequence"/>
</dbReference>
<proteinExistence type="predicted"/>
<feature type="region of interest" description="Disordered" evidence="5">
    <location>
        <begin position="63"/>
        <end position="90"/>
    </location>
</feature>
<keyword evidence="4 6" id="KW-0472">Membrane</keyword>
<evidence type="ECO:0008006" key="9">
    <source>
        <dbReference type="Google" id="ProtNLM"/>
    </source>
</evidence>
<feature type="transmembrane region" description="Helical" evidence="6">
    <location>
        <begin position="167"/>
        <end position="189"/>
    </location>
</feature>
<accession>A0AAD7FE24</accession>
<keyword evidence="8" id="KW-1185">Reference proteome</keyword>
<evidence type="ECO:0000256" key="6">
    <source>
        <dbReference type="SAM" id="Phobius"/>
    </source>
</evidence>
<gene>
    <name evidence="7" type="ORF">FB45DRAFT_755781</name>
</gene>
<evidence type="ECO:0000256" key="2">
    <source>
        <dbReference type="ARBA" id="ARBA00022692"/>
    </source>
</evidence>
<evidence type="ECO:0000256" key="3">
    <source>
        <dbReference type="ARBA" id="ARBA00022989"/>
    </source>
</evidence>
<evidence type="ECO:0000256" key="1">
    <source>
        <dbReference type="ARBA" id="ARBA00004141"/>
    </source>
</evidence>
<dbReference type="InterPro" id="IPR018499">
    <property type="entry name" value="Tetraspanin/Peripherin"/>
</dbReference>
<evidence type="ECO:0000313" key="8">
    <source>
        <dbReference type="Proteomes" id="UP001221142"/>
    </source>
</evidence>
<dbReference type="EMBL" id="JARKIF010000019">
    <property type="protein sequence ID" value="KAJ7618529.1"/>
    <property type="molecule type" value="Genomic_DNA"/>
</dbReference>